<name>A0A2U2DL25_9HYPH</name>
<protein>
    <submittedName>
        <fullName evidence="2">DNA-binding protein</fullName>
    </submittedName>
</protein>
<proteinExistence type="predicted"/>
<dbReference type="EMBL" id="QFBC01000012">
    <property type="protein sequence ID" value="PWE54004.1"/>
    <property type="molecule type" value="Genomic_DNA"/>
</dbReference>
<dbReference type="Pfam" id="PF03479">
    <property type="entry name" value="PCC"/>
    <property type="match status" value="1"/>
</dbReference>
<dbReference type="RefSeq" id="WP_109460412.1">
    <property type="nucleotide sequence ID" value="NZ_QFBC01000012.1"/>
</dbReference>
<keyword evidence="3" id="KW-1185">Reference proteome</keyword>
<evidence type="ECO:0000313" key="3">
    <source>
        <dbReference type="Proteomes" id="UP000245252"/>
    </source>
</evidence>
<dbReference type="PANTHER" id="PTHR34988">
    <property type="entry name" value="PROTEIN, PUTATIVE-RELATED"/>
    <property type="match status" value="1"/>
</dbReference>
<dbReference type="PROSITE" id="PS51742">
    <property type="entry name" value="PPC"/>
    <property type="match status" value="1"/>
</dbReference>
<dbReference type="OrthoDB" id="9798999at2"/>
<dbReference type="AlphaFoldDB" id="A0A2U2DL25"/>
<dbReference type="CDD" id="cd11378">
    <property type="entry name" value="DUF296"/>
    <property type="match status" value="1"/>
</dbReference>
<sequence>MKSKELRESNPWRERNFVLVLEDGEEAFSAITRFAEEQKLTGASLTAIGAFRAATLGFFDFASKSYKEIPIPEQTEVLSAIGDIAVGDDGKASLHMHVVLGFSDASTKGGHFIKGTVHPTLEIMIRESAVGLRRKKRDDLGIALIDP</sequence>
<dbReference type="SUPFAM" id="SSF117856">
    <property type="entry name" value="AF0104/ALDC/Ptd012-like"/>
    <property type="match status" value="1"/>
</dbReference>
<dbReference type="Proteomes" id="UP000245252">
    <property type="component" value="Unassembled WGS sequence"/>
</dbReference>
<keyword evidence="2" id="KW-0238">DNA-binding</keyword>
<evidence type="ECO:0000313" key="2">
    <source>
        <dbReference type="EMBL" id="PWE54004.1"/>
    </source>
</evidence>
<feature type="domain" description="PPC" evidence="1">
    <location>
        <begin position="9"/>
        <end position="147"/>
    </location>
</feature>
<dbReference type="Gene3D" id="3.30.1330.80">
    <property type="entry name" value="Hypothetical protein, similar to alpha- acetolactate decarboxylase, domain 2"/>
    <property type="match status" value="1"/>
</dbReference>
<dbReference type="GO" id="GO:0003677">
    <property type="term" value="F:DNA binding"/>
    <property type="evidence" value="ECO:0007669"/>
    <property type="project" value="UniProtKB-KW"/>
</dbReference>
<dbReference type="PANTHER" id="PTHR34988:SF1">
    <property type="entry name" value="DNA-BINDING PROTEIN"/>
    <property type="match status" value="1"/>
</dbReference>
<evidence type="ECO:0000259" key="1">
    <source>
        <dbReference type="PROSITE" id="PS51742"/>
    </source>
</evidence>
<accession>A0A2U2DL25</accession>
<gene>
    <name evidence="2" type="ORF">DEM27_22005</name>
</gene>
<reference evidence="2 3" key="1">
    <citation type="submission" date="2018-05" db="EMBL/GenBank/DDBJ databases">
        <title>The draft genome of strain NS-104.</title>
        <authorList>
            <person name="Hang P."/>
            <person name="Jiang J."/>
        </authorList>
    </citation>
    <scope>NUCLEOTIDE SEQUENCE [LARGE SCALE GENOMIC DNA]</scope>
    <source>
        <strain evidence="2 3">NS-104</strain>
    </source>
</reference>
<organism evidence="2 3">
    <name type="scientific">Metarhizobium album</name>
    <dbReference type="NCBI Taxonomy" id="2182425"/>
    <lineage>
        <taxon>Bacteria</taxon>
        <taxon>Pseudomonadati</taxon>
        <taxon>Pseudomonadota</taxon>
        <taxon>Alphaproteobacteria</taxon>
        <taxon>Hyphomicrobiales</taxon>
        <taxon>Rhizobiaceae</taxon>
        <taxon>Metarhizobium</taxon>
    </lineage>
</organism>
<dbReference type="InterPro" id="IPR005175">
    <property type="entry name" value="PPC_dom"/>
</dbReference>
<dbReference type="InterPro" id="IPR025707">
    <property type="entry name" value="DNA_bp_PD1"/>
</dbReference>
<dbReference type="PIRSF" id="PIRSF016702">
    <property type="entry name" value="DNA_bp_PD1"/>
    <property type="match status" value="1"/>
</dbReference>
<comment type="caution">
    <text evidence="2">The sequence shown here is derived from an EMBL/GenBank/DDBJ whole genome shotgun (WGS) entry which is preliminary data.</text>
</comment>